<comment type="caution">
    <text evidence="1">The sequence shown here is derived from an EMBL/GenBank/DDBJ whole genome shotgun (WGS) entry which is preliminary data.</text>
</comment>
<dbReference type="EMBL" id="BMGG01000009">
    <property type="protein sequence ID" value="GGC85391.1"/>
    <property type="molecule type" value="Genomic_DNA"/>
</dbReference>
<proteinExistence type="predicted"/>
<evidence type="ECO:0000313" key="2">
    <source>
        <dbReference type="Proteomes" id="UP000637002"/>
    </source>
</evidence>
<accession>A0A916URX7</accession>
<dbReference type="Proteomes" id="UP000637002">
    <property type="component" value="Unassembled WGS sequence"/>
</dbReference>
<evidence type="ECO:0000313" key="1">
    <source>
        <dbReference type="EMBL" id="GGC85391.1"/>
    </source>
</evidence>
<reference evidence="1" key="1">
    <citation type="journal article" date="2014" name="Int. J. Syst. Evol. Microbiol.">
        <title>Complete genome sequence of Corynebacterium casei LMG S-19264T (=DSM 44701T), isolated from a smear-ripened cheese.</title>
        <authorList>
            <consortium name="US DOE Joint Genome Institute (JGI-PGF)"/>
            <person name="Walter F."/>
            <person name="Albersmeier A."/>
            <person name="Kalinowski J."/>
            <person name="Ruckert C."/>
        </authorList>
    </citation>
    <scope>NUCLEOTIDE SEQUENCE</scope>
    <source>
        <strain evidence="1">CGMCC 1.12919</strain>
    </source>
</reference>
<dbReference type="InterPro" id="IPR011006">
    <property type="entry name" value="CheY-like_superfamily"/>
</dbReference>
<dbReference type="AlphaFoldDB" id="A0A916URX7"/>
<reference evidence="1" key="2">
    <citation type="submission" date="2020-09" db="EMBL/GenBank/DDBJ databases">
        <authorList>
            <person name="Sun Q."/>
            <person name="Zhou Y."/>
        </authorList>
    </citation>
    <scope>NUCLEOTIDE SEQUENCE</scope>
    <source>
        <strain evidence="1">CGMCC 1.12919</strain>
    </source>
</reference>
<gene>
    <name evidence="1" type="ORF">GCM10010994_49100</name>
</gene>
<protein>
    <submittedName>
        <fullName evidence="1">Uncharacterized protein</fullName>
    </submittedName>
</protein>
<organism evidence="1 2">
    <name type="scientific">Chelatococcus reniformis</name>
    <dbReference type="NCBI Taxonomy" id="1494448"/>
    <lineage>
        <taxon>Bacteria</taxon>
        <taxon>Pseudomonadati</taxon>
        <taxon>Pseudomonadota</taxon>
        <taxon>Alphaproteobacteria</taxon>
        <taxon>Hyphomicrobiales</taxon>
        <taxon>Chelatococcaceae</taxon>
        <taxon>Chelatococcus</taxon>
    </lineage>
</organism>
<dbReference type="SUPFAM" id="SSF52172">
    <property type="entry name" value="CheY-like"/>
    <property type="match status" value="1"/>
</dbReference>
<keyword evidence="2" id="KW-1185">Reference proteome</keyword>
<sequence>MGAVNDDRRLSRTECATAGGRRVDKRRTRHLVALIEGGPALRAQTIAALRAAAPRRRFCAFADIAAWDRDAAALETSVLILSVGSAPDDIWDSLHRAQDRPAPPAIAILAASCGADLVGRAMNCGASAVLPAGLAVEVIVRVVELLAAGGTFVPASAQPQDVAARPWAPAVELRTEIDACDGWRLDRQPLS</sequence>
<name>A0A916URX7_9HYPH</name>